<sequence>MEAYMRNLFPFLGIKNPERTLLEREFWQYHGVPAGEELIACVEALWALPEREFQYTALNLLEKHVKKAEKEHIDLLEKLIVTNSWWDSVDTIAGKIVGKHLMRFPDLIPTYTEKWIRSDNMWLQRTAILFQLGYKERTNQELLFDYIRRTADSKEFFIRKAIGWALRQYSKVNEEAVRQFVAETPQLSGLSVREALKVVDKNKEE</sequence>
<proteinExistence type="predicted"/>
<dbReference type="Pfam" id="PF08713">
    <property type="entry name" value="DNA_alkylation"/>
    <property type="match status" value="1"/>
</dbReference>
<dbReference type="OrthoDB" id="9775346at2"/>
<comment type="caution">
    <text evidence="1">The sequence shown here is derived from an EMBL/GenBank/DDBJ whole genome shotgun (WGS) entry which is preliminary data.</text>
</comment>
<reference evidence="1 2" key="1">
    <citation type="submission" date="2019-07" db="EMBL/GenBank/DDBJ databases">
        <authorList>
            <person name="Kim J."/>
        </authorList>
    </citation>
    <scope>NUCLEOTIDE SEQUENCE [LARGE SCALE GENOMIC DNA]</scope>
    <source>
        <strain evidence="1 2">JC52</strain>
    </source>
</reference>
<dbReference type="InterPro" id="IPR016024">
    <property type="entry name" value="ARM-type_fold"/>
</dbReference>
<name>A0A559JPW2_9BACL</name>
<dbReference type="InterPro" id="IPR014825">
    <property type="entry name" value="DNA_alkylation"/>
</dbReference>
<dbReference type="EMBL" id="VNJI01000066">
    <property type="protein sequence ID" value="TVY01925.1"/>
    <property type="molecule type" value="Genomic_DNA"/>
</dbReference>
<protein>
    <submittedName>
        <fullName evidence="1">DNA alkylation repair protein</fullName>
    </submittedName>
</protein>
<dbReference type="CDD" id="cd07064">
    <property type="entry name" value="AlkD_like_1"/>
    <property type="match status" value="1"/>
</dbReference>
<dbReference type="Gene3D" id="1.20.1660.10">
    <property type="entry name" value="Hypothetical protein (EF3068)"/>
    <property type="match status" value="1"/>
</dbReference>
<dbReference type="PANTHER" id="PTHR34070:SF1">
    <property type="entry name" value="DNA ALKYLATION REPAIR PROTEIN"/>
    <property type="match status" value="1"/>
</dbReference>
<dbReference type="Gene3D" id="1.25.40.290">
    <property type="entry name" value="ARM repeat domains"/>
    <property type="match status" value="1"/>
</dbReference>
<dbReference type="AlphaFoldDB" id="A0A559JPW2"/>
<evidence type="ECO:0000313" key="2">
    <source>
        <dbReference type="Proteomes" id="UP000317036"/>
    </source>
</evidence>
<organism evidence="1 2">
    <name type="scientific">Paenibacillus cremeus</name>
    <dbReference type="NCBI Taxonomy" id="2163881"/>
    <lineage>
        <taxon>Bacteria</taxon>
        <taxon>Bacillati</taxon>
        <taxon>Bacillota</taxon>
        <taxon>Bacilli</taxon>
        <taxon>Bacillales</taxon>
        <taxon>Paenibacillaceae</taxon>
        <taxon>Paenibacillus</taxon>
    </lineage>
</organism>
<evidence type="ECO:0000313" key="1">
    <source>
        <dbReference type="EMBL" id="TVY01925.1"/>
    </source>
</evidence>
<gene>
    <name evidence="1" type="ORF">FPZ49_31890</name>
</gene>
<dbReference type="SUPFAM" id="SSF48371">
    <property type="entry name" value="ARM repeat"/>
    <property type="match status" value="1"/>
</dbReference>
<accession>A0A559JPW2</accession>
<dbReference type="Proteomes" id="UP000317036">
    <property type="component" value="Unassembled WGS sequence"/>
</dbReference>
<keyword evidence="2" id="KW-1185">Reference proteome</keyword>
<dbReference type="PANTHER" id="PTHR34070">
    <property type="entry name" value="ARMADILLO-TYPE FOLD"/>
    <property type="match status" value="1"/>
</dbReference>